<evidence type="ECO:0000256" key="2">
    <source>
        <dbReference type="SAM" id="SignalP"/>
    </source>
</evidence>
<organism evidence="3 4">
    <name type="scientific">Diaporthe helianthi</name>
    <dbReference type="NCBI Taxonomy" id="158607"/>
    <lineage>
        <taxon>Eukaryota</taxon>
        <taxon>Fungi</taxon>
        <taxon>Dikarya</taxon>
        <taxon>Ascomycota</taxon>
        <taxon>Pezizomycotina</taxon>
        <taxon>Sordariomycetes</taxon>
        <taxon>Sordariomycetidae</taxon>
        <taxon>Diaporthales</taxon>
        <taxon>Diaporthaceae</taxon>
        <taxon>Diaporthe</taxon>
    </lineage>
</organism>
<reference evidence="3" key="1">
    <citation type="submission" date="2017-09" db="EMBL/GenBank/DDBJ databases">
        <title>Polyketide synthases of a Diaporthe helianthi virulent isolate.</title>
        <authorList>
            <person name="Baroncelli R."/>
        </authorList>
    </citation>
    <scope>NUCLEOTIDE SEQUENCE [LARGE SCALE GENOMIC DNA]</scope>
    <source>
        <strain evidence="3">7/96</strain>
    </source>
</reference>
<name>A0A2P5I7H9_DIAHE</name>
<dbReference type="PANTHER" id="PTHR34618:SF4">
    <property type="entry name" value="CAS1"/>
    <property type="match status" value="1"/>
</dbReference>
<comment type="caution">
    <text evidence="3">The sequence shown here is derived from an EMBL/GenBank/DDBJ whole genome shotgun (WGS) entry which is preliminary data.</text>
</comment>
<protein>
    <submittedName>
        <fullName evidence="3">CAS1</fullName>
    </submittedName>
</protein>
<sequence>PITAINVPSKTLTAAVLISLLSPLVAGHAAIVRATGDAGGQGIALGIDTSTPRDRTRRNPFQQDATRFKGDAADTVGETLAGGDNNIEAGTTAIMGETGESLPQVTPGGEVQMVLHQVNGDGGGPYSCAINDDASAQTWADATVTDMPPGENSRSRDTQTSEQALTASVPAGQTCTGTVAGQENVCLMRCMNDANAGPFGGVVPFQMVQPGANATAGTAAAAPAPAAARAAEARRNFARYVAAKEKELQKLKKRSYL</sequence>
<feature type="non-terminal residue" evidence="3">
    <location>
        <position position="1"/>
    </location>
</feature>
<dbReference type="Proteomes" id="UP000094444">
    <property type="component" value="Unassembled WGS sequence"/>
</dbReference>
<gene>
    <name evidence="3" type="ORF">DHEL01_v203133</name>
</gene>
<keyword evidence="2" id="KW-0732">Signal</keyword>
<feature type="signal peptide" evidence="2">
    <location>
        <begin position="1"/>
        <end position="27"/>
    </location>
</feature>
<dbReference type="EMBL" id="MAVT02000184">
    <property type="protein sequence ID" value="POS78460.1"/>
    <property type="molecule type" value="Genomic_DNA"/>
</dbReference>
<evidence type="ECO:0000256" key="1">
    <source>
        <dbReference type="SAM" id="MobiDB-lite"/>
    </source>
</evidence>
<dbReference type="Pfam" id="PF11327">
    <property type="entry name" value="Egh16-like"/>
    <property type="match status" value="1"/>
</dbReference>
<keyword evidence="4" id="KW-1185">Reference proteome</keyword>
<dbReference type="OrthoDB" id="5418436at2759"/>
<feature type="region of interest" description="Disordered" evidence="1">
    <location>
        <begin position="146"/>
        <end position="166"/>
    </location>
</feature>
<dbReference type="STRING" id="158607.A0A2P5I7H9"/>
<feature type="chain" id="PRO_5015147868" evidence="2">
    <location>
        <begin position="28"/>
        <end position="257"/>
    </location>
</feature>
<dbReference type="PANTHER" id="PTHR34618">
    <property type="entry name" value="SURFACE PROTEIN MAS1, PUTATIVE-RELATED"/>
    <property type="match status" value="1"/>
</dbReference>
<accession>A0A2P5I7H9</accession>
<dbReference type="InParanoid" id="A0A2P5I7H9"/>
<dbReference type="AlphaFoldDB" id="A0A2P5I7H9"/>
<evidence type="ECO:0000313" key="4">
    <source>
        <dbReference type="Proteomes" id="UP000094444"/>
    </source>
</evidence>
<evidence type="ECO:0000313" key="3">
    <source>
        <dbReference type="EMBL" id="POS78460.1"/>
    </source>
</evidence>
<proteinExistence type="predicted"/>
<dbReference type="InterPro" id="IPR021476">
    <property type="entry name" value="Egh16-like"/>
</dbReference>